<reference evidence="1" key="1">
    <citation type="submission" date="2020-08" db="EMBL/GenBank/DDBJ databases">
        <title>Multicomponent nature underlies the extraordinary mechanical properties of spider dragline silk.</title>
        <authorList>
            <person name="Kono N."/>
            <person name="Nakamura H."/>
            <person name="Mori M."/>
            <person name="Yoshida Y."/>
            <person name="Ohtoshi R."/>
            <person name="Malay A.D."/>
            <person name="Moran D.A.P."/>
            <person name="Tomita M."/>
            <person name="Numata K."/>
            <person name="Arakawa K."/>
        </authorList>
    </citation>
    <scope>NUCLEOTIDE SEQUENCE</scope>
</reference>
<proteinExistence type="predicted"/>
<evidence type="ECO:0000313" key="1">
    <source>
        <dbReference type="EMBL" id="GFY57384.1"/>
    </source>
</evidence>
<name>A0A8X6XQ16_9ARAC</name>
<organism evidence="1 2">
    <name type="scientific">Trichonephila inaurata madagascariensis</name>
    <dbReference type="NCBI Taxonomy" id="2747483"/>
    <lineage>
        <taxon>Eukaryota</taxon>
        <taxon>Metazoa</taxon>
        <taxon>Ecdysozoa</taxon>
        <taxon>Arthropoda</taxon>
        <taxon>Chelicerata</taxon>
        <taxon>Arachnida</taxon>
        <taxon>Araneae</taxon>
        <taxon>Araneomorphae</taxon>
        <taxon>Entelegynae</taxon>
        <taxon>Araneoidea</taxon>
        <taxon>Nephilidae</taxon>
        <taxon>Trichonephila</taxon>
        <taxon>Trichonephila inaurata</taxon>
    </lineage>
</organism>
<protein>
    <submittedName>
        <fullName evidence="1">Uncharacterized protein</fullName>
    </submittedName>
</protein>
<gene>
    <name evidence="1" type="ORF">TNIN_396531</name>
</gene>
<evidence type="ECO:0000313" key="2">
    <source>
        <dbReference type="Proteomes" id="UP000886998"/>
    </source>
</evidence>
<comment type="caution">
    <text evidence="1">The sequence shown here is derived from an EMBL/GenBank/DDBJ whole genome shotgun (WGS) entry which is preliminary data.</text>
</comment>
<dbReference type="AlphaFoldDB" id="A0A8X6XQ16"/>
<keyword evidence="2" id="KW-1185">Reference proteome</keyword>
<dbReference type="Proteomes" id="UP000886998">
    <property type="component" value="Unassembled WGS sequence"/>
</dbReference>
<accession>A0A8X6XQ16</accession>
<sequence length="90" mass="10374">MFTSLISGAEIREKFATVLVQVEAAINNRPLVHEEGIGDTEEALTPGHFLTAQKLTKFSFYPEPTEREDLHASLNNKKIYYTNFWKKWSK</sequence>
<dbReference type="EMBL" id="BMAV01011469">
    <property type="protein sequence ID" value="GFY57384.1"/>
    <property type="molecule type" value="Genomic_DNA"/>
</dbReference>
<dbReference type="OrthoDB" id="6763816at2759"/>